<dbReference type="AlphaFoldDB" id="A0A644VKS2"/>
<dbReference type="EMBL" id="VSSQ01000344">
    <property type="protein sequence ID" value="MPL91938.1"/>
    <property type="molecule type" value="Genomic_DNA"/>
</dbReference>
<comment type="caution">
    <text evidence="1">The sequence shown here is derived from an EMBL/GenBank/DDBJ whole genome shotgun (WGS) entry which is preliminary data.</text>
</comment>
<dbReference type="Pfam" id="PF20365">
    <property type="entry name" value="DUF6660"/>
    <property type="match status" value="1"/>
</dbReference>
<sequence>MIQMKIFAYIVSVIILMLTVNPCIDEHKANAIHNSEISQASNHENEADHCSPFCTCQCCQTNFIVSAIPTSPGVAELTIRYIEHSTSFHSLDLFDFYIPPKS</sequence>
<protein>
    <submittedName>
        <fullName evidence="1">Uncharacterized protein</fullName>
    </submittedName>
</protein>
<name>A0A644VKS2_9ZZZZ</name>
<accession>A0A644VKS2</accession>
<organism evidence="1">
    <name type="scientific">bioreactor metagenome</name>
    <dbReference type="NCBI Taxonomy" id="1076179"/>
    <lineage>
        <taxon>unclassified sequences</taxon>
        <taxon>metagenomes</taxon>
        <taxon>ecological metagenomes</taxon>
    </lineage>
</organism>
<dbReference type="InterPro" id="IPR046601">
    <property type="entry name" value="DUF6660"/>
</dbReference>
<gene>
    <name evidence="1" type="ORF">SDC9_38025</name>
</gene>
<proteinExistence type="predicted"/>
<evidence type="ECO:0000313" key="1">
    <source>
        <dbReference type="EMBL" id="MPL91938.1"/>
    </source>
</evidence>
<reference evidence="1" key="1">
    <citation type="submission" date="2019-08" db="EMBL/GenBank/DDBJ databases">
        <authorList>
            <person name="Kucharzyk K."/>
            <person name="Murdoch R.W."/>
            <person name="Higgins S."/>
            <person name="Loffler F."/>
        </authorList>
    </citation>
    <scope>NUCLEOTIDE SEQUENCE</scope>
</reference>